<sequence>MDNEKDSEPQMRNPHRTDAFATKFVDKSGKMHEKAQQYRGKTQQNDEDKKNKQPAGGFDRTPIPHVPTGYTVKFTIHRATNLPMADINSLSSDPYVMAQLNTGLPTRHKQDPPMQWRTPTVRRNTNPVWDCEWIVANVPASGFELKARIYDEDPADHDDRLGNVHVYAENIGENWEGIREQVYQIKKRMGSKRAYLVRGCVAMFNRSVHMSGNLVISAVVLGRTESENGGRVWTVGPCAWSRHLSPMIGRLAGTKEPGSGKEGATEKYNFQANQIQLAGPVPAQLYHRYVEFRPFVAGMFTSHSLRGRILNHALHHQHARVYNYDRSTVYGSFPSPCKEMTLQFLDLVHFDQGGRIYTYVLTLDGQWRFTETGKEFGIDLLSKHTMHSDVNIYIAFSGEFFIRRLKNPQQDPEEQETHPPAEIGGGPPREAPPKDPACYELIIDNDSGTYRPNAELLPQLKEFMHRNLPGLKILTLDCNGDKKKMDKLKSQQRERKKAEGRHSAVVQGDGGSISSSDEEDLDAQAGAPKERGTLGKVGHAIAEPKDQIMNWVQGDEEREQRETEDDMAAASRGQGSGSGTHQ</sequence>
<feature type="region of interest" description="Disordered" evidence="1">
    <location>
        <begin position="484"/>
        <end position="582"/>
    </location>
</feature>
<dbReference type="Gene3D" id="2.60.40.150">
    <property type="entry name" value="C2 domain"/>
    <property type="match status" value="1"/>
</dbReference>
<dbReference type="InterPro" id="IPR000008">
    <property type="entry name" value="C2_dom"/>
</dbReference>
<dbReference type="GO" id="GO:0010628">
    <property type="term" value="P:positive regulation of gene expression"/>
    <property type="evidence" value="ECO:0007669"/>
    <property type="project" value="TreeGrafter"/>
</dbReference>
<feature type="compositionally biased region" description="Basic and acidic residues" evidence="1">
    <location>
        <begin position="484"/>
        <end position="502"/>
    </location>
</feature>
<evidence type="ECO:0000259" key="2">
    <source>
        <dbReference type="PROSITE" id="PS50004"/>
    </source>
</evidence>
<dbReference type="PANTHER" id="PTHR47800:SF5">
    <property type="entry name" value="FER-1-LIKE PROTEIN 6"/>
    <property type="match status" value="1"/>
</dbReference>
<dbReference type="PROSITE" id="PS50004">
    <property type="entry name" value="C2"/>
    <property type="match status" value="1"/>
</dbReference>
<dbReference type="EMBL" id="FWEW01000043">
    <property type="protein sequence ID" value="SLM33474.1"/>
    <property type="molecule type" value="Genomic_DNA"/>
</dbReference>
<organism evidence="3 4">
    <name type="scientific">Lasallia pustulata</name>
    <dbReference type="NCBI Taxonomy" id="136370"/>
    <lineage>
        <taxon>Eukaryota</taxon>
        <taxon>Fungi</taxon>
        <taxon>Dikarya</taxon>
        <taxon>Ascomycota</taxon>
        <taxon>Pezizomycotina</taxon>
        <taxon>Lecanoromycetes</taxon>
        <taxon>OSLEUM clade</taxon>
        <taxon>Umbilicariomycetidae</taxon>
        <taxon>Umbilicariales</taxon>
        <taxon>Umbilicariaceae</taxon>
        <taxon>Lasallia</taxon>
    </lineage>
</organism>
<feature type="region of interest" description="Disordered" evidence="1">
    <location>
        <begin position="408"/>
        <end position="439"/>
    </location>
</feature>
<evidence type="ECO:0000313" key="4">
    <source>
        <dbReference type="Proteomes" id="UP000192927"/>
    </source>
</evidence>
<evidence type="ECO:0000256" key="1">
    <source>
        <dbReference type="SAM" id="MobiDB-lite"/>
    </source>
</evidence>
<protein>
    <submittedName>
        <fullName evidence="3">C2 domain</fullName>
    </submittedName>
</protein>
<dbReference type="Pfam" id="PF00168">
    <property type="entry name" value="C2"/>
    <property type="match status" value="1"/>
</dbReference>
<evidence type="ECO:0000313" key="3">
    <source>
        <dbReference type="EMBL" id="SLM33474.1"/>
    </source>
</evidence>
<feature type="compositionally biased region" description="Acidic residues" evidence="1">
    <location>
        <begin position="554"/>
        <end position="567"/>
    </location>
</feature>
<reference evidence="4" key="1">
    <citation type="submission" date="2017-03" db="EMBL/GenBank/DDBJ databases">
        <authorList>
            <person name="Sharma R."/>
            <person name="Thines M."/>
        </authorList>
    </citation>
    <scope>NUCLEOTIDE SEQUENCE [LARGE SCALE GENOMIC DNA]</scope>
</reference>
<dbReference type="SUPFAM" id="SSF49562">
    <property type="entry name" value="C2 domain (Calcium/lipid-binding domain, CaLB)"/>
    <property type="match status" value="1"/>
</dbReference>
<name>A0A1W5CRG8_9LECA</name>
<accession>A0A1W5CRG8</accession>
<feature type="domain" description="C2" evidence="2">
    <location>
        <begin position="52"/>
        <end position="183"/>
    </location>
</feature>
<keyword evidence="4" id="KW-1185">Reference proteome</keyword>
<feature type="region of interest" description="Disordered" evidence="1">
    <location>
        <begin position="1"/>
        <end position="64"/>
    </location>
</feature>
<feature type="compositionally biased region" description="Basic and acidic residues" evidence="1">
    <location>
        <begin position="24"/>
        <end position="36"/>
    </location>
</feature>
<dbReference type="AlphaFoldDB" id="A0A1W5CRG8"/>
<dbReference type="InterPro" id="IPR035892">
    <property type="entry name" value="C2_domain_sf"/>
</dbReference>
<dbReference type="SMART" id="SM00239">
    <property type="entry name" value="C2"/>
    <property type="match status" value="1"/>
</dbReference>
<proteinExistence type="predicted"/>
<dbReference type="Proteomes" id="UP000192927">
    <property type="component" value="Unassembled WGS sequence"/>
</dbReference>
<dbReference type="PANTHER" id="PTHR47800">
    <property type="entry name" value="C2 DOMAIN-CONTAINING PROTEIN"/>
    <property type="match status" value="1"/>
</dbReference>